<dbReference type="InterPro" id="IPR013216">
    <property type="entry name" value="Methyltransf_11"/>
</dbReference>
<dbReference type="Gene3D" id="3.40.50.150">
    <property type="entry name" value="Vaccinia Virus protein VP39"/>
    <property type="match status" value="1"/>
</dbReference>
<keyword evidence="2 5" id="KW-0489">Methyltransferase</keyword>
<dbReference type="GO" id="GO:0032259">
    <property type="term" value="P:methylation"/>
    <property type="evidence" value="ECO:0007669"/>
    <property type="project" value="UniProtKB-KW"/>
</dbReference>
<sequence length="241" mass="25864">MSLFASAEMAAGYAKARPPVHARILERANLKRAARALDVGSGAGVSTQALSAYAHQCIGVEPVAAMAHSVCAAAEALPFADQTFALATAAGSLNYVSDLDASFAEVARVLRPGAWFVVYDFSAGKRFADGDPTLSEWFAQFQARYPNPPAGSARVLDPGRLAHLCGPRFRPAHSEILEIVLELSPGFYLNYMLTETNVAYAVEQGAASLSEIRDWCAATLWRGAPRKVAFDGYYACFVRLP</sequence>
<dbReference type="PANTHER" id="PTHR44942">
    <property type="entry name" value="METHYLTRANSF_11 DOMAIN-CONTAINING PROTEIN"/>
    <property type="match status" value="1"/>
</dbReference>
<dbReference type="SUPFAM" id="SSF53335">
    <property type="entry name" value="S-adenosyl-L-methionine-dependent methyltransferases"/>
    <property type="match status" value="1"/>
</dbReference>
<dbReference type="EMBL" id="JAALHA020000047">
    <property type="protein sequence ID" value="MDR9900967.1"/>
    <property type="molecule type" value="Genomic_DNA"/>
</dbReference>
<dbReference type="Pfam" id="PF08241">
    <property type="entry name" value="Methyltransf_11"/>
    <property type="match status" value="1"/>
</dbReference>
<feature type="domain" description="Methyltransferase type 11" evidence="4">
    <location>
        <begin position="37"/>
        <end position="118"/>
    </location>
</feature>
<name>A0AAP5IGW2_9CYAN</name>
<dbReference type="InterPro" id="IPR051052">
    <property type="entry name" value="Diverse_substrate_MTase"/>
</dbReference>
<evidence type="ECO:0000256" key="1">
    <source>
        <dbReference type="ARBA" id="ARBA00008361"/>
    </source>
</evidence>
<dbReference type="CDD" id="cd02440">
    <property type="entry name" value="AdoMet_MTases"/>
    <property type="match status" value="1"/>
</dbReference>
<evidence type="ECO:0000256" key="2">
    <source>
        <dbReference type="ARBA" id="ARBA00022603"/>
    </source>
</evidence>
<organism evidence="5 6">
    <name type="scientific">Aetokthonos hydrillicola Thurmond2011</name>
    <dbReference type="NCBI Taxonomy" id="2712845"/>
    <lineage>
        <taxon>Bacteria</taxon>
        <taxon>Bacillati</taxon>
        <taxon>Cyanobacteriota</taxon>
        <taxon>Cyanophyceae</taxon>
        <taxon>Nostocales</taxon>
        <taxon>Hapalosiphonaceae</taxon>
        <taxon>Aetokthonos</taxon>
    </lineage>
</organism>
<protein>
    <submittedName>
        <fullName evidence="5">Methyltransferase domain-containing protein</fullName>
    </submittedName>
</protein>
<reference evidence="6" key="1">
    <citation type="journal article" date="2021" name="Science">
        <title>Hunting the eagle killer: A cyanobacterial neurotoxin causes vacuolar myelinopathy.</title>
        <authorList>
            <person name="Breinlinger S."/>
            <person name="Phillips T.J."/>
            <person name="Haram B.N."/>
            <person name="Mares J."/>
            <person name="Martinez Yerena J.A."/>
            <person name="Hrouzek P."/>
            <person name="Sobotka R."/>
            <person name="Henderson W.M."/>
            <person name="Schmieder P."/>
            <person name="Williams S.M."/>
            <person name="Lauderdale J.D."/>
            <person name="Wilde H.D."/>
            <person name="Gerrin W."/>
            <person name="Kust A."/>
            <person name="Washington J.W."/>
            <person name="Wagner C."/>
            <person name="Geier B."/>
            <person name="Liebeke M."/>
            <person name="Enke H."/>
            <person name="Niedermeyer T.H.J."/>
            <person name="Wilde S.B."/>
        </authorList>
    </citation>
    <scope>NUCLEOTIDE SEQUENCE [LARGE SCALE GENOMIC DNA]</scope>
    <source>
        <strain evidence="6">Thurmond2011</strain>
    </source>
</reference>
<gene>
    <name evidence="5" type="ORF">G7B40_041915</name>
</gene>
<dbReference type="AlphaFoldDB" id="A0AAP5IGW2"/>
<dbReference type="InterPro" id="IPR029063">
    <property type="entry name" value="SAM-dependent_MTases_sf"/>
</dbReference>
<keyword evidence="3" id="KW-0808">Transferase</keyword>
<comment type="caution">
    <text evidence="5">The sequence shown here is derived from an EMBL/GenBank/DDBJ whole genome shotgun (WGS) entry which is preliminary data.</text>
</comment>
<evidence type="ECO:0000313" key="6">
    <source>
        <dbReference type="Proteomes" id="UP000667802"/>
    </source>
</evidence>
<evidence type="ECO:0000259" key="4">
    <source>
        <dbReference type="Pfam" id="PF08241"/>
    </source>
</evidence>
<dbReference type="Proteomes" id="UP000667802">
    <property type="component" value="Unassembled WGS sequence"/>
</dbReference>
<evidence type="ECO:0000313" key="5">
    <source>
        <dbReference type="EMBL" id="MDR9900967.1"/>
    </source>
</evidence>
<evidence type="ECO:0000256" key="3">
    <source>
        <dbReference type="ARBA" id="ARBA00022679"/>
    </source>
</evidence>
<accession>A0AAP5IGW2</accession>
<keyword evidence="6" id="KW-1185">Reference proteome</keyword>
<proteinExistence type="inferred from homology"/>
<dbReference type="GO" id="GO:0008757">
    <property type="term" value="F:S-adenosylmethionine-dependent methyltransferase activity"/>
    <property type="evidence" value="ECO:0007669"/>
    <property type="project" value="InterPro"/>
</dbReference>
<comment type="similarity">
    <text evidence="1">Belongs to the methyltransferase superfamily.</text>
</comment>
<dbReference type="RefSeq" id="WP_310834539.1">
    <property type="nucleotide sequence ID" value="NZ_JAALHA020000047.1"/>
</dbReference>
<dbReference type="PANTHER" id="PTHR44942:SF4">
    <property type="entry name" value="METHYLTRANSFERASE TYPE 11 DOMAIN-CONTAINING PROTEIN"/>
    <property type="match status" value="1"/>
</dbReference>